<comment type="caution">
    <text evidence="4">The sequence shown here is derived from an EMBL/GenBank/DDBJ whole genome shotgun (WGS) entry which is preliminary data.</text>
</comment>
<protein>
    <submittedName>
        <fullName evidence="4">Prefoldin subunit 1</fullName>
    </submittedName>
</protein>
<keyword evidence="3" id="KW-0175">Coiled coil</keyword>
<reference evidence="4 5" key="1">
    <citation type="journal article" date="2020" name="G3 (Bethesda)">
        <title>Genetic Underpinnings of Host Manipulation by Ophiocordyceps as Revealed by Comparative Transcriptomics.</title>
        <authorList>
            <person name="Will I."/>
            <person name="Das B."/>
            <person name="Trinh T."/>
            <person name="Brachmann A."/>
            <person name="Ohm R.A."/>
            <person name="de Bekker C."/>
        </authorList>
    </citation>
    <scope>NUCLEOTIDE SEQUENCE [LARGE SCALE GENOMIC DNA]</scope>
    <source>
        <strain evidence="4 5">EC05</strain>
    </source>
</reference>
<dbReference type="PANTHER" id="PTHR20903:SF0">
    <property type="entry name" value="PREFOLDIN SUBUNIT 1"/>
    <property type="match status" value="1"/>
</dbReference>
<dbReference type="GO" id="GO:0005737">
    <property type="term" value="C:cytoplasm"/>
    <property type="evidence" value="ECO:0007669"/>
    <property type="project" value="TreeGrafter"/>
</dbReference>
<name>A0A8H4Q953_9HYPO</name>
<dbReference type="GO" id="GO:0051082">
    <property type="term" value="F:unfolded protein binding"/>
    <property type="evidence" value="ECO:0007669"/>
    <property type="project" value="InterPro"/>
</dbReference>
<proteinExistence type="inferred from homology"/>
<feature type="coiled-coil region" evidence="3">
    <location>
        <begin position="76"/>
        <end position="103"/>
    </location>
</feature>
<sequence length="116" mass="13386">MSIPNTTLQKLALEIESQALGAQHQIASIRTQIASKNREQRLLRLTISELDSLPQDAVLYRGLGKMFTLTNCPNLKEKLRSQNQALESDVNSLTKRLQYFEKTYHNCQEHMKRMLN</sequence>
<keyword evidence="5" id="KW-1185">Reference proteome</keyword>
<dbReference type="InterPro" id="IPR009053">
    <property type="entry name" value="Prefoldin"/>
</dbReference>
<evidence type="ECO:0000256" key="2">
    <source>
        <dbReference type="ARBA" id="ARBA00023186"/>
    </source>
</evidence>
<gene>
    <name evidence="4" type="ORF">GQ602_001797</name>
</gene>
<keyword evidence="2" id="KW-0143">Chaperone</keyword>
<dbReference type="GO" id="GO:0016272">
    <property type="term" value="C:prefoldin complex"/>
    <property type="evidence" value="ECO:0007669"/>
    <property type="project" value="InterPro"/>
</dbReference>
<evidence type="ECO:0000256" key="3">
    <source>
        <dbReference type="SAM" id="Coils"/>
    </source>
</evidence>
<evidence type="ECO:0000256" key="1">
    <source>
        <dbReference type="ARBA" id="ARBA00008045"/>
    </source>
</evidence>
<dbReference type="InterPro" id="IPR002777">
    <property type="entry name" value="PFD_beta-like"/>
</dbReference>
<evidence type="ECO:0000313" key="4">
    <source>
        <dbReference type="EMBL" id="KAF4591498.1"/>
    </source>
</evidence>
<dbReference type="PANTHER" id="PTHR20903">
    <property type="entry name" value="PREFOLDIN SUBUNIT 1-RELATED"/>
    <property type="match status" value="1"/>
</dbReference>
<accession>A0A8H4Q953</accession>
<dbReference type="Proteomes" id="UP000562929">
    <property type="component" value="Unassembled WGS sequence"/>
</dbReference>
<dbReference type="GO" id="GO:0044183">
    <property type="term" value="F:protein folding chaperone"/>
    <property type="evidence" value="ECO:0007669"/>
    <property type="project" value="TreeGrafter"/>
</dbReference>
<organism evidence="4 5">
    <name type="scientific">Ophiocordyceps camponoti-floridani</name>
    <dbReference type="NCBI Taxonomy" id="2030778"/>
    <lineage>
        <taxon>Eukaryota</taxon>
        <taxon>Fungi</taxon>
        <taxon>Dikarya</taxon>
        <taxon>Ascomycota</taxon>
        <taxon>Pezizomycotina</taxon>
        <taxon>Sordariomycetes</taxon>
        <taxon>Hypocreomycetidae</taxon>
        <taxon>Hypocreales</taxon>
        <taxon>Ophiocordycipitaceae</taxon>
        <taxon>Ophiocordyceps</taxon>
    </lineage>
</organism>
<dbReference type="EMBL" id="JAACLJ010000002">
    <property type="protein sequence ID" value="KAF4591498.1"/>
    <property type="molecule type" value="Genomic_DNA"/>
</dbReference>
<dbReference type="Pfam" id="PF01920">
    <property type="entry name" value="Prefoldin_2"/>
    <property type="match status" value="1"/>
</dbReference>
<comment type="similarity">
    <text evidence="1">Belongs to the prefoldin subunit beta family.</text>
</comment>
<dbReference type="SUPFAM" id="SSF46579">
    <property type="entry name" value="Prefoldin"/>
    <property type="match status" value="1"/>
</dbReference>
<dbReference type="OrthoDB" id="2015447at2759"/>
<evidence type="ECO:0000313" key="5">
    <source>
        <dbReference type="Proteomes" id="UP000562929"/>
    </source>
</evidence>
<dbReference type="Gene3D" id="1.10.287.370">
    <property type="match status" value="1"/>
</dbReference>
<dbReference type="AlphaFoldDB" id="A0A8H4Q953"/>